<reference evidence="4" key="1">
    <citation type="journal article" date="2021" name="PeerJ">
        <title>Extensive microbial diversity within the chicken gut microbiome revealed by metagenomics and culture.</title>
        <authorList>
            <person name="Gilroy R."/>
            <person name="Ravi A."/>
            <person name="Getino M."/>
            <person name="Pursley I."/>
            <person name="Horton D.L."/>
            <person name="Alikhan N.F."/>
            <person name="Baker D."/>
            <person name="Gharbi K."/>
            <person name="Hall N."/>
            <person name="Watson M."/>
            <person name="Adriaenssens E.M."/>
            <person name="Foster-Nyarko E."/>
            <person name="Jarju S."/>
            <person name="Secka A."/>
            <person name="Antonio M."/>
            <person name="Oren A."/>
            <person name="Chaudhuri R.R."/>
            <person name="La Ragione R."/>
            <person name="Hildebrand F."/>
            <person name="Pallen M.J."/>
        </authorList>
    </citation>
    <scope>NUCLEOTIDE SEQUENCE</scope>
    <source>
        <strain evidence="4">CHK188-4685</strain>
    </source>
</reference>
<dbReference type="PANTHER" id="PTHR43790">
    <property type="entry name" value="CARBOHYDRATE TRANSPORT ATP-BINDING PROTEIN MG119-RELATED"/>
    <property type="match status" value="1"/>
</dbReference>
<dbReference type="PROSITE" id="PS00211">
    <property type="entry name" value="ABC_TRANSPORTER_1"/>
    <property type="match status" value="1"/>
</dbReference>
<keyword evidence="2 4" id="KW-0067">ATP-binding</keyword>
<feature type="domain" description="ABC transporter" evidence="3">
    <location>
        <begin position="277"/>
        <end position="525"/>
    </location>
</feature>
<keyword evidence="1" id="KW-0547">Nucleotide-binding</keyword>
<dbReference type="InterPro" id="IPR003593">
    <property type="entry name" value="AAA+_ATPase"/>
</dbReference>
<sequence>MENGCILEMQNIEKEYYGNKVLKGINLKLKPGEILAVIGENGAGKSTLMNVLFGMPEIYGTGGYKGKIIYKGKEVMIQSPHHAMELGIGMVHQEFMLLPQFTVTENVKLNREITKKTPLSALGYKGLELLDRKQMGQETRTALDKVGLGVSEWSLVEGMPVGYMQFIEIAREIDKTGIQVIVFDEPTAVLTETESKRLLNVMKKIAEDGVGIIFISHKLDEIIDVADTIMVMRDGEQVTTIPAQGVTAIQLAELMVGRGIDSSEIAEARDFENAEAIMELKDFHVDMPGEKVKGIDLSIKKGEIIGFAGLAGYGKLGIANGIMGLYPAAGQVMFEGKPLKLNNTMEVLKHHIAFVSEDRKGVGLVLDSSIENNITVPSIQVYHKYLKKYLFVTQLDKNAVSRQTERMIEELKIKCTGPKQKVGDLSGGNQQKVCIAAALSLEPDMLLVSEPTRGIDIGAKQIVLNYLKRLNREQGVTIMVTSSELKELRSICDRIAVITQGKIAGILKPDSPDADFGVLMSGVGKTAEVI</sequence>
<dbReference type="GO" id="GO:0016887">
    <property type="term" value="F:ATP hydrolysis activity"/>
    <property type="evidence" value="ECO:0007669"/>
    <property type="project" value="InterPro"/>
</dbReference>
<dbReference type="InterPro" id="IPR027417">
    <property type="entry name" value="P-loop_NTPase"/>
</dbReference>
<dbReference type="Proteomes" id="UP000886804">
    <property type="component" value="Unassembled WGS sequence"/>
</dbReference>
<evidence type="ECO:0000313" key="5">
    <source>
        <dbReference type="Proteomes" id="UP000886804"/>
    </source>
</evidence>
<dbReference type="PROSITE" id="PS50893">
    <property type="entry name" value="ABC_TRANSPORTER_2"/>
    <property type="match status" value="2"/>
</dbReference>
<dbReference type="Pfam" id="PF00005">
    <property type="entry name" value="ABC_tran"/>
    <property type="match status" value="2"/>
</dbReference>
<dbReference type="InterPro" id="IPR050107">
    <property type="entry name" value="ABC_carbohydrate_import_ATPase"/>
</dbReference>
<comment type="caution">
    <text evidence="4">The sequence shown here is derived from an EMBL/GenBank/DDBJ whole genome shotgun (WGS) entry which is preliminary data.</text>
</comment>
<evidence type="ECO:0000313" key="4">
    <source>
        <dbReference type="EMBL" id="HJB07547.1"/>
    </source>
</evidence>
<accession>A0A9D2L7P9</accession>
<dbReference type="CDD" id="cd03216">
    <property type="entry name" value="ABC_Carb_Monos_I"/>
    <property type="match status" value="1"/>
</dbReference>
<reference evidence="4" key="2">
    <citation type="submission" date="2021-04" db="EMBL/GenBank/DDBJ databases">
        <authorList>
            <person name="Gilroy R."/>
        </authorList>
    </citation>
    <scope>NUCLEOTIDE SEQUENCE</scope>
    <source>
        <strain evidence="4">CHK188-4685</strain>
    </source>
</reference>
<dbReference type="AlphaFoldDB" id="A0A9D2L7P9"/>
<gene>
    <name evidence="4" type="ORF">H9716_06720</name>
</gene>
<dbReference type="InterPro" id="IPR017871">
    <property type="entry name" value="ABC_transporter-like_CS"/>
</dbReference>
<name>A0A9D2L7P9_9FIRM</name>
<dbReference type="PANTHER" id="PTHR43790:SF4">
    <property type="entry name" value="GUANOSINE IMPORT ATP-BINDING PROTEIN NUPO"/>
    <property type="match status" value="1"/>
</dbReference>
<dbReference type="EMBL" id="DWYS01000082">
    <property type="protein sequence ID" value="HJB07547.1"/>
    <property type="molecule type" value="Genomic_DNA"/>
</dbReference>
<evidence type="ECO:0000256" key="1">
    <source>
        <dbReference type="ARBA" id="ARBA00022741"/>
    </source>
</evidence>
<feature type="domain" description="ABC transporter" evidence="3">
    <location>
        <begin position="7"/>
        <end position="259"/>
    </location>
</feature>
<evidence type="ECO:0000256" key="2">
    <source>
        <dbReference type="ARBA" id="ARBA00022840"/>
    </source>
</evidence>
<organism evidence="4 5">
    <name type="scientific">Candidatus Enterocloster faecavium</name>
    <dbReference type="NCBI Taxonomy" id="2838560"/>
    <lineage>
        <taxon>Bacteria</taxon>
        <taxon>Bacillati</taxon>
        <taxon>Bacillota</taxon>
        <taxon>Clostridia</taxon>
        <taxon>Lachnospirales</taxon>
        <taxon>Lachnospiraceae</taxon>
        <taxon>Enterocloster</taxon>
    </lineage>
</organism>
<dbReference type="GO" id="GO:0005524">
    <property type="term" value="F:ATP binding"/>
    <property type="evidence" value="ECO:0007669"/>
    <property type="project" value="UniProtKB-KW"/>
</dbReference>
<dbReference type="SMART" id="SM00382">
    <property type="entry name" value="AAA"/>
    <property type="match status" value="2"/>
</dbReference>
<evidence type="ECO:0000259" key="3">
    <source>
        <dbReference type="PROSITE" id="PS50893"/>
    </source>
</evidence>
<protein>
    <submittedName>
        <fullName evidence="4">Sugar ABC transporter ATP-binding protein</fullName>
    </submittedName>
</protein>
<dbReference type="CDD" id="cd03215">
    <property type="entry name" value="ABC_Carb_Monos_II"/>
    <property type="match status" value="1"/>
</dbReference>
<dbReference type="Gene3D" id="3.40.50.300">
    <property type="entry name" value="P-loop containing nucleotide triphosphate hydrolases"/>
    <property type="match status" value="2"/>
</dbReference>
<dbReference type="InterPro" id="IPR003439">
    <property type="entry name" value="ABC_transporter-like_ATP-bd"/>
</dbReference>
<dbReference type="SUPFAM" id="SSF52540">
    <property type="entry name" value="P-loop containing nucleoside triphosphate hydrolases"/>
    <property type="match status" value="2"/>
</dbReference>
<proteinExistence type="predicted"/>